<evidence type="ECO:0000256" key="4">
    <source>
        <dbReference type="ARBA" id="ARBA00016461"/>
    </source>
</evidence>
<dbReference type="AlphaFoldDB" id="A0A520LNK3"/>
<accession>A0A520LNK3</accession>
<evidence type="ECO:0000256" key="5">
    <source>
        <dbReference type="ARBA" id="ARBA00022448"/>
    </source>
</evidence>
<evidence type="ECO:0000256" key="2">
    <source>
        <dbReference type="ARBA" id="ARBA00004377"/>
    </source>
</evidence>
<dbReference type="GO" id="GO:0015886">
    <property type="term" value="P:heme transport"/>
    <property type="evidence" value="ECO:0007669"/>
    <property type="project" value="InterPro"/>
</dbReference>
<evidence type="ECO:0000256" key="8">
    <source>
        <dbReference type="ARBA" id="ARBA00022692"/>
    </source>
</evidence>
<feature type="transmembrane region" description="Helical" evidence="12">
    <location>
        <begin position="20"/>
        <end position="41"/>
    </location>
</feature>
<dbReference type="Pfam" id="PF04995">
    <property type="entry name" value="CcmD"/>
    <property type="match status" value="1"/>
</dbReference>
<dbReference type="InterPro" id="IPR007078">
    <property type="entry name" value="Haem_export_protD_CcmD"/>
</dbReference>
<keyword evidence="9 12" id="KW-0201">Cytochrome c-type biogenesis</keyword>
<sequence>MIFQFNSLMQFLDMDGHGVFVWSSLSLSLVLLSYLIIRPVLEKRKLVAQLKIDSLDVSDAPD</sequence>
<keyword evidence="7 12" id="KW-0997">Cell inner membrane</keyword>
<evidence type="ECO:0000256" key="6">
    <source>
        <dbReference type="ARBA" id="ARBA00022475"/>
    </source>
</evidence>
<dbReference type="EMBL" id="SHBO01000006">
    <property type="protein sequence ID" value="RZO08173.1"/>
    <property type="molecule type" value="Genomic_DNA"/>
</dbReference>
<dbReference type="GO" id="GO:0017004">
    <property type="term" value="P:cytochrome complex assembly"/>
    <property type="evidence" value="ECO:0007669"/>
    <property type="project" value="UniProtKB-KW"/>
</dbReference>
<comment type="subcellular location">
    <subcellularLocation>
        <location evidence="2 12">Cell inner membrane</location>
        <topology evidence="2 12">Single-pass membrane protein</topology>
    </subcellularLocation>
</comment>
<dbReference type="GO" id="GO:0005886">
    <property type="term" value="C:plasma membrane"/>
    <property type="evidence" value="ECO:0007669"/>
    <property type="project" value="UniProtKB-SubCell"/>
</dbReference>
<keyword evidence="6 12" id="KW-1003">Cell membrane</keyword>
<organism evidence="13 14">
    <name type="scientific">SAR92 clade bacterium</name>
    <dbReference type="NCBI Taxonomy" id="2315479"/>
    <lineage>
        <taxon>Bacteria</taxon>
        <taxon>Pseudomonadati</taxon>
        <taxon>Pseudomonadota</taxon>
        <taxon>Gammaproteobacteria</taxon>
        <taxon>Cellvibrionales</taxon>
        <taxon>Porticoccaceae</taxon>
        <taxon>SAR92 clade</taxon>
    </lineage>
</organism>
<comment type="similarity">
    <text evidence="3 12">Belongs to the CcmD/CycX/HelD family.</text>
</comment>
<evidence type="ECO:0000313" key="14">
    <source>
        <dbReference type="Proteomes" id="UP000318148"/>
    </source>
</evidence>
<name>A0A520LNK3_9GAMM</name>
<comment type="caution">
    <text evidence="13">The sequence shown here is derived from an EMBL/GenBank/DDBJ whole genome shotgun (WGS) entry which is preliminary data.</text>
</comment>
<evidence type="ECO:0000256" key="7">
    <source>
        <dbReference type="ARBA" id="ARBA00022519"/>
    </source>
</evidence>
<keyword evidence="11 12" id="KW-0472">Membrane</keyword>
<proteinExistence type="inferred from homology"/>
<keyword evidence="10 12" id="KW-1133">Transmembrane helix</keyword>
<gene>
    <name evidence="13" type="primary">ccmD</name>
    <name evidence="13" type="ORF">EVB02_00870</name>
</gene>
<dbReference type="Proteomes" id="UP000318148">
    <property type="component" value="Unassembled WGS sequence"/>
</dbReference>
<reference evidence="13 14" key="1">
    <citation type="submission" date="2019-02" db="EMBL/GenBank/DDBJ databases">
        <title>Prokaryotic population dynamics and viral predation in marine succession experiment using metagenomics: the confinement effect.</title>
        <authorList>
            <person name="Haro-Moreno J.M."/>
            <person name="Rodriguez-Valera F."/>
            <person name="Lopez-Perez M."/>
        </authorList>
    </citation>
    <scope>NUCLEOTIDE SEQUENCE [LARGE SCALE GENOMIC DNA]</scope>
    <source>
        <strain evidence="13">MED-G169</strain>
    </source>
</reference>
<keyword evidence="5 12" id="KW-0813">Transport</keyword>
<evidence type="ECO:0000256" key="9">
    <source>
        <dbReference type="ARBA" id="ARBA00022748"/>
    </source>
</evidence>
<evidence type="ECO:0000256" key="11">
    <source>
        <dbReference type="ARBA" id="ARBA00023136"/>
    </source>
</evidence>
<evidence type="ECO:0000256" key="3">
    <source>
        <dbReference type="ARBA" id="ARBA00008741"/>
    </source>
</evidence>
<evidence type="ECO:0000256" key="1">
    <source>
        <dbReference type="ARBA" id="ARBA00002442"/>
    </source>
</evidence>
<evidence type="ECO:0000256" key="10">
    <source>
        <dbReference type="ARBA" id="ARBA00022989"/>
    </source>
</evidence>
<evidence type="ECO:0000256" key="12">
    <source>
        <dbReference type="RuleBase" id="RU363101"/>
    </source>
</evidence>
<comment type="function">
    <text evidence="1 12">Required for the export of heme to the periplasm for the biogenesis of c-type cytochromes.</text>
</comment>
<protein>
    <recommendedName>
        <fullName evidence="4 12">Heme exporter protein D</fullName>
    </recommendedName>
</protein>
<evidence type="ECO:0000313" key="13">
    <source>
        <dbReference type="EMBL" id="RZO08173.1"/>
    </source>
</evidence>
<keyword evidence="8 12" id="KW-0812">Transmembrane</keyword>
<dbReference type="NCBIfam" id="TIGR03141">
    <property type="entry name" value="cytochro_ccmD"/>
    <property type="match status" value="1"/>
</dbReference>